<proteinExistence type="predicted"/>
<sequence>MELFAEIVKKSNHDTLCPYLCAPLYTRVLPFEHLQHPTGDFVFYKDYTTYPHSRIYSQYFDKKSTVMTLLPWSSRSPDRCPNEHI</sequence>
<dbReference type="AlphaFoldDB" id="A0A8X6NJW4"/>
<accession>A0A8X6NJW4</accession>
<name>A0A8X6NJW4_NEPPI</name>
<reference evidence="1" key="1">
    <citation type="submission" date="2020-08" db="EMBL/GenBank/DDBJ databases">
        <title>Multicomponent nature underlies the extraordinary mechanical properties of spider dragline silk.</title>
        <authorList>
            <person name="Kono N."/>
            <person name="Nakamura H."/>
            <person name="Mori M."/>
            <person name="Yoshida Y."/>
            <person name="Ohtoshi R."/>
            <person name="Malay A.D."/>
            <person name="Moran D.A.P."/>
            <person name="Tomita M."/>
            <person name="Numata K."/>
            <person name="Arakawa K."/>
        </authorList>
    </citation>
    <scope>NUCLEOTIDE SEQUENCE</scope>
</reference>
<dbReference type="EMBL" id="BMAW01010513">
    <property type="protein sequence ID" value="GFT19131.1"/>
    <property type="molecule type" value="Genomic_DNA"/>
</dbReference>
<organism evidence="1 2">
    <name type="scientific">Nephila pilipes</name>
    <name type="common">Giant wood spider</name>
    <name type="synonym">Nephila maculata</name>
    <dbReference type="NCBI Taxonomy" id="299642"/>
    <lineage>
        <taxon>Eukaryota</taxon>
        <taxon>Metazoa</taxon>
        <taxon>Ecdysozoa</taxon>
        <taxon>Arthropoda</taxon>
        <taxon>Chelicerata</taxon>
        <taxon>Arachnida</taxon>
        <taxon>Araneae</taxon>
        <taxon>Araneomorphae</taxon>
        <taxon>Entelegynae</taxon>
        <taxon>Araneoidea</taxon>
        <taxon>Nephilidae</taxon>
        <taxon>Nephila</taxon>
    </lineage>
</organism>
<gene>
    <name evidence="1" type="ORF">NPIL_377241</name>
</gene>
<keyword evidence="2" id="KW-1185">Reference proteome</keyword>
<dbReference type="Proteomes" id="UP000887013">
    <property type="component" value="Unassembled WGS sequence"/>
</dbReference>
<evidence type="ECO:0000313" key="1">
    <source>
        <dbReference type="EMBL" id="GFT19131.1"/>
    </source>
</evidence>
<evidence type="ECO:0000313" key="2">
    <source>
        <dbReference type="Proteomes" id="UP000887013"/>
    </source>
</evidence>
<comment type="caution">
    <text evidence="1">The sequence shown here is derived from an EMBL/GenBank/DDBJ whole genome shotgun (WGS) entry which is preliminary data.</text>
</comment>
<protein>
    <submittedName>
        <fullName evidence="1">Uncharacterized protein</fullName>
    </submittedName>
</protein>